<comment type="caution">
    <text evidence="2">The sequence shown here is derived from an EMBL/GenBank/DDBJ whole genome shotgun (WGS) entry which is preliminary data.</text>
</comment>
<dbReference type="AlphaFoldDB" id="A0A5S3PSW9"/>
<feature type="transmembrane region" description="Helical" evidence="1">
    <location>
        <begin position="12"/>
        <end position="31"/>
    </location>
</feature>
<name>A0A5S3PSW9_9FLAO</name>
<keyword evidence="1" id="KW-1133">Transmembrane helix</keyword>
<organism evidence="2 3">
    <name type="scientific">Maribacter algarum</name>
    <name type="common">ex Zhang et al. 2020</name>
    <dbReference type="NCBI Taxonomy" id="2578118"/>
    <lineage>
        <taxon>Bacteria</taxon>
        <taxon>Pseudomonadati</taxon>
        <taxon>Bacteroidota</taxon>
        <taxon>Flavobacteriia</taxon>
        <taxon>Flavobacteriales</taxon>
        <taxon>Flavobacteriaceae</taxon>
        <taxon>Maribacter</taxon>
    </lineage>
</organism>
<feature type="transmembrane region" description="Helical" evidence="1">
    <location>
        <begin position="43"/>
        <end position="63"/>
    </location>
</feature>
<keyword evidence="1" id="KW-0812">Transmembrane</keyword>
<evidence type="ECO:0000313" key="3">
    <source>
        <dbReference type="Proteomes" id="UP000310314"/>
    </source>
</evidence>
<dbReference type="Proteomes" id="UP000310314">
    <property type="component" value="Unassembled WGS sequence"/>
</dbReference>
<evidence type="ECO:0000256" key="1">
    <source>
        <dbReference type="SAM" id="Phobius"/>
    </source>
</evidence>
<keyword evidence="3" id="KW-1185">Reference proteome</keyword>
<accession>A0A5S3PSW9</accession>
<proteinExistence type="predicted"/>
<keyword evidence="1" id="KW-0472">Membrane</keyword>
<feature type="transmembrane region" description="Helical" evidence="1">
    <location>
        <begin position="75"/>
        <end position="93"/>
    </location>
</feature>
<dbReference type="RefSeq" id="WP_138655930.1">
    <property type="nucleotide sequence ID" value="NZ_VATY01000001.1"/>
</dbReference>
<dbReference type="EMBL" id="VATY01000001">
    <property type="protein sequence ID" value="TMM57998.1"/>
    <property type="molecule type" value="Genomic_DNA"/>
</dbReference>
<sequence>MKNKFKHSINYIAVQIALPSIIVGAICLFLFKNNSNTGFVGIGYFLAIVIGVLNSIMLLPLAVNTLRRIKDYPEHLKALVLLLINLPLSGAYLEIL</sequence>
<reference evidence="2 3" key="1">
    <citation type="submission" date="2019-05" db="EMBL/GenBank/DDBJ databases">
        <authorList>
            <person name="Zhang J.-Y."/>
            <person name="Feg X."/>
            <person name="Du Z.-J."/>
        </authorList>
    </citation>
    <scope>NUCLEOTIDE SEQUENCE [LARGE SCALE GENOMIC DNA]</scope>
    <source>
        <strain evidence="2 3">RZ26</strain>
    </source>
</reference>
<gene>
    <name evidence="2" type="ORF">FEE95_00800</name>
</gene>
<protein>
    <submittedName>
        <fullName evidence="2">Uncharacterized protein</fullName>
    </submittedName>
</protein>
<evidence type="ECO:0000313" key="2">
    <source>
        <dbReference type="EMBL" id="TMM57998.1"/>
    </source>
</evidence>